<feature type="compositionally biased region" description="Basic and acidic residues" evidence="1">
    <location>
        <begin position="42"/>
        <end position="52"/>
    </location>
</feature>
<accession>A0ABP0LL26</accession>
<keyword evidence="3" id="KW-1185">Reference proteome</keyword>
<feature type="region of interest" description="Disordered" evidence="1">
    <location>
        <begin position="83"/>
        <end position="137"/>
    </location>
</feature>
<organism evidence="2 3">
    <name type="scientific">Durusdinium trenchii</name>
    <dbReference type="NCBI Taxonomy" id="1381693"/>
    <lineage>
        <taxon>Eukaryota</taxon>
        <taxon>Sar</taxon>
        <taxon>Alveolata</taxon>
        <taxon>Dinophyceae</taxon>
        <taxon>Suessiales</taxon>
        <taxon>Symbiodiniaceae</taxon>
        <taxon>Durusdinium</taxon>
    </lineage>
</organism>
<reference evidence="2 3" key="1">
    <citation type="submission" date="2024-02" db="EMBL/GenBank/DDBJ databases">
        <authorList>
            <person name="Chen Y."/>
            <person name="Shah S."/>
            <person name="Dougan E. K."/>
            <person name="Thang M."/>
            <person name="Chan C."/>
        </authorList>
    </citation>
    <scope>NUCLEOTIDE SEQUENCE [LARGE SCALE GENOMIC DNA]</scope>
</reference>
<evidence type="ECO:0000313" key="3">
    <source>
        <dbReference type="Proteomes" id="UP001642484"/>
    </source>
</evidence>
<comment type="caution">
    <text evidence="2">The sequence shown here is derived from an EMBL/GenBank/DDBJ whole genome shotgun (WGS) entry which is preliminary data.</text>
</comment>
<feature type="compositionally biased region" description="Basic residues" evidence="1">
    <location>
        <begin position="99"/>
        <end position="111"/>
    </location>
</feature>
<evidence type="ECO:0008006" key="4">
    <source>
        <dbReference type="Google" id="ProtNLM"/>
    </source>
</evidence>
<feature type="non-terminal residue" evidence="2">
    <location>
        <position position="1479"/>
    </location>
</feature>
<gene>
    <name evidence="2" type="ORF">CCMP2556_LOCUS21400</name>
</gene>
<evidence type="ECO:0000313" key="2">
    <source>
        <dbReference type="EMBL" id="CAK9039422.1"/>
    </source>
</evidence>
<feature type="region of interest" description="Disordered" evidence="1">
    <location>
        <begin position="1"/>
        <end position="67"/>
    </location>
</feature>
<sequence>MSAYGKLEADAAPAGCSQRQQRIRGEDRKHWKHQSRCWPQQDGREFSSRRGGGESPPPPGGFSPPHGCTVKAFSIWITLSSGSFDLDEPPRGPPGPAGMRRHRSRSRSRRCIRTDMRRSAQGGQRRPSGREADRPSAPLRVQIAGASHEVAGAEKKPMVLLELKGISFEDLTDYRIQWRSLLPWVLEKDGTDIKDFSEDAYLHDPFLAVPLQLPGLIQLRMFQKKFPDNIAAWNDWCRAAKKEMEWLWRSCDPFPVHLPAPNPLGVSLEVSEEDGASLVVFLSFALPRDVSVPDDVPLHWQYRWRDATFGHGQEDCCVDSFETLLKERGTPRVRSPALRGDWECTSVIFSVRYLLGSSWSAWSDFASGSPNWAPWQGQPKLSISSCGFTKAILSLASPACVGHVKAQIRIEVGQVQGAMQTVLVTERPSFQAQTFTCPLRALRPGNSYTVRVSSRRWRIDHEWQEQLQELQQPLTGSEQGVPPMWALAPGMLEEVHVDGDLDWYPFWLHPIIASWPMDGVSAEWRREAPGEEWWTLTACERSSLHAARQKDARLAKGSGLRILLPKLTTWILVRLRHTCGLVTSSTRIRPSLLPLQEKPLATLVAKDSGLAIQLSLAEDHCGTMIQFMATAESKINKGDVGAQISHELEPCCLRPLADEAPVRHLVDVEELRMSPVEAVAFQARIGDGRQWSAWSPASDLLGLRIAPPVPDRGELTVQELAKGVVEVLWSKFRRLEGLEEVHYEVTATCAGFLQERVCLLSETEATHSGQLAGSCRAVFERLVPDTDYDFVVKGIYPKLKHFTRCAEDAEEAGAASPVLKASLRLKGVDGRDFEPPQAVKQVAPPPLYGGADRRSPYSFEFWIEVDSHVSSSSYVVEWRAWPGETWQAAALKALGQEDGQERPAGSTEPKDSQGLKVEQFIWDCGPSPPEGVELRVRAAAPSMQRSSRGWFSPISGPFATAFAVPEKPKATLLVSEPHLAVAITFALGGPSSVPGPTEPAGPVALGHGHCLARRVQICYRRAGDADEEVVEMKPRELRLQSRSDLSASAENSVPSGGELVMIPATQPRFWEGQRLLFAVRIGDEYRWSAWSSFSKPVHMKHAVLRAAPVSTGLIAKPLSPERVGLQWSSCVALAGVEYMVSMVQFGATGREVKSTGQLMALWAEDGLDREGIELDIDIGRVRPGASLQFRLLARTQRHTLGTPCFEELARSEVLVWPSWSGVSGGAAVSAAGTACLAAESWDLPVPHLLAVPEELDATGRWRGRAVLLSWPKGVPVGDADEVPLELQACCWDAEKEEFSDAHGWVPVSWSLLHVHGLPCIAASQLPFTSLRLRWYSCDRCVAGPCSEACLSLVDTAEVAVCQVLCTVSAVQVEASFQHRPSGEKSSIMAQWRFQAVQVSQADEPGCSFSSLGEWCVLDHHIASSSDRRHFTGMDGTERRKVLIGEDEGLELGTFYVFSVRVSDGRRSSAWSACSRPVLF</sequence>
<dbReference type="Proteomes" id="UP001642484">
    <property type="component" value="Unassembled WGS sequence"/>
</dbReference>
<dbReference type="EMBL" id="CAXAMN010012936">
    <property type="protein sequence ID" value="CAK9039422.1"/>
    <property type="molecule type" value="Genomic_DNA"/>
</dbReference>
<name>A0ABP0LL26_9DINO</name>
<evidence type="ECO:0000256" key="1">
    <source>
        <dbReference type="SAM" id="MobiDB-lite"/>
    </source>
</evidence>
<protein>
    <recommendedName>
        <fullName evidence="4">Fibronectin type-III domain-containing protein</fullName>
    </recommendedName>
</protein>
<proteinExistence type="predicted"/>